<dbReference type="PROSITE" id="PS50011">
    <property type="entry name" value="PROTEIN_KINASE_DOM"/>
    <property type="match status" value="2"/>
</dbReference>
<keyword evidence="17" id="KW-1185">Reference proteome</keyword>
<sequence>MESAEELQNSEITALKSIYAEQFLECPPSNVWKVNALALPQTHYLFGAPKQPEFIIKIVHPDESHADKIYFHLHVKFPKTYPLMAYPIFTIQKPIQGLTSNHVMKLTQAVHAEAQKQKGSEMVFQIVTFAQEWLADNVKPPVEIAGSLATLMSQRALEEERIRKEREQFEAEQELERAQQLAQQLTEEIQADAQRQEVEKQKHYKARKRAESDATEVPSSGDTPTETFSQEVRVRDISFHTVKLFHPKRECLGTTYLAEPVCDDVHATLPLELYVVTFEAQYYATSQGRKKLKQLEADIQKLISVRHENLVSVYAAKLNMPHSTSDPTRMAILGEQRPSMTLLDVLENCDSLKEERVTEYLLQILSALQALHEADLIHRGLDLRCICLANDDSHSKTKIIKVRKACYYGRLLDLHRSNPFGANVPSTDEPFIPETWLPKDAVDSPLLYTRSRDIHCAGVVLLQMILGRDVMQRFVDPQVALQACDVSPTLYQVAFSMMTSGKKKTVSCYSLIRELSGSIISPGIRIRDRAITTPMPPNFSGSPEEYFAMPTQRTRHSSRWKEDWEELELLGKGAFGSVVKARNKIDSRIYAVKKVRLRATQKDTKIFREVNALSRLSHRFIVRYYTTWVETSDPFATPLSSGSESEESGTENGMISFRAGKRKDNFSNDPFSIDLDDLESAAGSKSSFPSIHFTRSGSSKPTDNETDNEYEDNDSDEADPNFFEALVNGPANGNGNGLDSSAISRTLYIQMVFNTAFHSVSSIVDLGQEFVERQTLKERIAEGLSEDEAWRLFMQIVDALVHMSSLGILHRDIKLTNIFIGATVGDFGLATSSLAAVDPSDVAPGVVGSDDLTLEVGTRLYIAPEVQSHKNGTRRSQNKADMYSLGIVFFEMNYMFSTGAERIAVIEDLRKPEIIFPSGWEPHRVRQREIINWLLQHDPNVRPSALELSQSPLLPPRVEDEYFRGAIRMMAKQESPHYQAVLSALFNQQSKPARTFLYDKESRLPEHASLNDIVEQTLTSIFQLHGAVHMEPLLLMPAVNPENEHNTALLLDRHGEVVALPNDALVPFARLAARDKMRRVKRFHIGNVYRPNVTTGHPKSTKAAVFDIISPDLECGPIAAIAESLAIVNKCLDSFPGIGQDYEIHVSHSMIPDYIFQGIAEETRHSVLNILTRTKSSWPQKRTLLLNRGLLRSMADDLEILSETYNDVDSVAMRLEKASSNILNLIDPAIKEVRRVLEYTTGLGVSRRIYFRPLMLGNHNVPFKGGVCFEVTRRGKRTDILAAGGRYDSMIRQLTPPDPTADSFCAMGFQLAINKITSALAVFQSTSVRNLVKEQRSFGFWSPRRCDVYIVSYHPGYLLDRLEVAALLWQNDISADVMYESGLPDSENESHADLCSREGILFTVVPRPRTFKREQAAFKVRNMLKGTEYDISRAELVPWLQQQIAEQKKIDSSTSGVAAVPDLPVGPVAVSKENSTSSEIQLLLPGETKKQLKRSKQMFMDRAFDTASELKSSVQTGLPVIAVDVPSLVFEALVRDSSWVTDEDAWKAILAGLPSQHSGYGNQIRDAVMKRKSEGRRFVLLFAVREERVQILDLA</sequence>
<dbReference type="Gene3D" id="1.10.510.10">
    <property type="entry name" value="Transferase(Phosphotransferase) domain 1"/>
    <property type="match status" value="2"/>
</dbReference>
<feature type="domain" description="RWD" evidence="15">
    <location>
        <begin position="10"/>
        <end position="137"/>
    </location>
</feature>
<dbReference type="PANTHER" id="PTHR11042:SF136">
    <property type="entry name" value="EIF-2-ALPHA KINASE GCN2"/>
    <property type="match status" value="1"/>
</dbReference>
<keyword evidence="2" id="KW-0723">Serine/threonine-protein kinase</keyword>
<dbReference type="SUPFAM" id="SSF55681">
    <property type="entry name" value="Class II aaRS and biotin synthetases"/>
    <property type="match status" value="1"/>
</dbReference>
<feature type="active site" description="Proton acceptor" evidence="10">
    <location>
        <position position="812"/>
    </location>
</feature>
<dbReference type="InterPro" id="IPR041715">
    <property type="entry name" value="HisRS-like_core"/>
</dbReference>
<accession>A0A165SPV3</accession>
<evidence type="ECO:0000256" key="11">
    <source>
        <dbReference type="PIRSR" id="PIRSR000660-2"/>
    </source>
</evidence>
<dbReference type="Gene3D" id="3.40.50.800">
    <property type="entry name" value="Anticodon-binding domain"/>
    <property type="match status" value="1"/>
</dbReference>
<dbReference type="STRING" id="1314782.A0A165SPV3"/>
<dbReference type="CDD" id="cd23823">
    <property type="entry name" value="RWD_GCN2"/>
    <property type="match status" value="1"/>
</dbReference>
<dbReference type="PANTHER" id="PTHR11042">
    <property type="entry name" value="EUKARYOTIC TRANSLATION INITIATION FACTOR 2-ALPHA KINASE EIF2-ALPHA KINASE -RELATED"/>
    <property type="match status" value="1"/>
</dbReference>
<dbReference type="InterPro" id="IPR016135">
    <property type="entry name" value="UBQ-conjugating_enzyme/RWD"/>
</dbReference>
<dbReference type="InterPro" id="IPR045864">
    <property type="entry name" value="aa-tRNA-synth_II/BPL/LPL"/>
</dbReference>
<dbReference type="Gene3D" id="3.10.110.10">
    <property type="entry name" value="Ubiquitin Conjugating Enzyme"/>
    <property type="match status" value="1"/>
</dbReference>
<dbReference type="OrthoDB" id="341578at2759"/>
<feature type="region of interest" description="Disordered" evidence="13">
    <location>
        <begin position="685"/>
        <end position="730"/>
    </location>
</feature>
<dbReference type="Pfam" id="PF05773">
    <property type="entry name" value="RWD"/>
    <property type="match status" value="1"/>
</dbReference>
<dbReference type="Pfam" id="PF12745">
    <property type="entry name" value="HGTP_anticodon2"/>
    <property type="match status" value="1"/>
</dbReference>
<dbReference type="InParanoid" id="A0A165SPV3"/>
<evidence type="ECO:0000259" key="14">
    <source>
        <dbReference type="PROSITE" id="PS50011"/>
    </source>
</evidence>
<dbReference type="SMART" id="SM00591">
    <property type="entry name" value="RWD"/>
    <property type="match status" value="1"/>
</dbReference>
<evidence type="ECO:0000256" key="3">
    <source>
        <dbReference type="ARBA" id="ARBA00022679"/>
    </source>
</evidence>
<keyword evidence="3" id="KW-0808">Transferase</keyword>
<keyword evidence="5 16" id="KW-0418">Kinase</keyword>
<dbReference type="SUPFAM" id="SSF56112">
    <property type="entry name" value="Protein kinase-like (PK-like)"/>
    <property type="match status" value="2"/>
</dbReference>
<dbReference type="InterPro" id="IPR024435">
    <property type="entry name" value="HisRS-related_dom"/>
</dbReference>
<dbReference type="SMART" id="SM00220">
    <property type="entry name" value="S_TKc"/>
    <property type="match status" value="1"/>
</dbReference>
<feature type="binding site" evidence="11">
    <location>
        <begin position="570"/>
        <end position="578"/>
    </location>
    <ligand>
        <name>ATP</name>
        <dbReference type="ChEBI" id="CHEBI:30616"/>
    </ligand>
</feature>
<dbReference type="Pfam" id="PF13393">
    <property type="entry name" value="tRNA-synt_His"/>
    <property type="match status" value="1"/>
</dbReference>
<evidence type="ECO:0000313" key="16">
    <source>
        <dbReference type="EMBL" id="KZT25484.1"/>
    </source>
</evidence>
<keyword evidence="4 11" id="KW-0547">Nucleotide-binding</keyword>
<dbReference type="EMBL" id="KV425571">
    <property type="protein sequence ID" value="KZT25484.1"/>
    <property type="molecule type" value="Genomic_DNA"/>
</dbReference>
<evidence type="ECO:0000256" key="1">
    <source>
        <dbReference type="ARBA" id="ARBA00012513"/>
    </source>
</evidence>
<dbReference type="GO" id="GO:0004694">
    <property type="term" value="F:eukaryotic translation initiation factor 2alpha kinase activity"/>
    <property type="evidence" value="ECO:0007669"/>
    <property type="project" value="InterPro"/>
</dbReference>
<dbReference type="SUPFAM" id="SSF52954">
    <property type="entry name" value="Class II aaRS ABD-related"/>
    <property type="match status" value="1"/>
</dbReference>
<evidence type="ECO:0000259" key="15">
    <source>
        <dbReference type="PROSITE" id="PS50908"/>
    </source>
</evidence>
<keyword evidence="6 11" id="KW-0067">ATP-binding</keyword>
<dbReference type="InterPro" id="IPR017441">
    <property type="entry name" value="Protein_kinase_ATP_BS"/>
</dbReference>
<evidence type="ECO:0000256" key="7">
    <source>
        <dbReference type="ARBA" id="ARBA00037982"/>
    </source>
</evidence>
<dbReference type="Proteomes" id="UP000076761">
    <property type="component" value="Unassembled WGS sequence"/>
</dbReference>
<evidence type="ECO:0000256" key="5">
    <source>
        <dbReference type="ARBA" id="ARBA00022777"/>
    </source>
</evidence>
<proteinExistence type="inferred from homology"/>
<evidence type="ECO:0000256" key="6">
    <source>
        <dbReference type="ARBA" id="ARBA00022840"/>
    </source>
</evidence>
<dbReference type="PIRSF" id="PIRSF000660">
    <property type="entry name" value="Ser/Thr_PK_GCN2"/>
    <property type="match status" value="1"/>
</dbReference>
<feature type="region of interest" description="Disordered" evidence="13">
    <location>
        <begin position="194"/>
        <end position="229"/>
    </location>
</feature>
<dbReference type="GO" id="GO:0005634">
    <property type="term" value="C:nucleus"/>
    <property type="evidence" value="ECO:0007669"/>
    <property type="project" value="TreeGrafter"/>
</dbReference>
<dbReference type="InterPro" id="IPR006575">
    <property type="entry name" value="RWD_dom"/>
</dbReference>
<dbReference type="InterPro" id="IPR050339">
    <property type="entry name" value="CC_SR_Kinase"/>
</dbReference>
<feature type="domain" description="Protein kinase" evidence="14">
    <location>
        <begin position="564"/>
        <end position="954"/>
    </location>
</feature>
<dbReference type="GO" id="GO:0005829">
    <property type="term" value="C:cytosol"/>
    <property type="evidence" value="ECO:0007669"/>
    <property type="project" value="TreeGrafter"/>
</dbReference>
<dbReference type="InterPro" id="IPR008271">
    <property type="entry name" value="Ser/Thr_kinase_AS"/>
</dbReference>
<feature type="compositionally biased region" description="Polar residues" evidence="13">
    <location>
        <begin position="685"/>
        <end position="701"/>
    </location>
</feature>
<gene>
    <name evidence="16" type="ORF">NEOLEDRAFT_1156198</name>
</gene>
<feature type="compositionally biased region" description="Acidic residues" evidence="13">
    <location>
        <begin position="704"/>
        <end position="719"/>
    </location>
</feature>
<organism evidence="16 17">
    <name type="scientific">Neolentinus lepideus HHB14362 ss-1</name>
    <dbReference type="NCBI Taxonomy" id="1314782"/>
    <lineage>
        <taxon>Eukaryota</taxon>
        <taxon>Fungi</taxon>
        <taxon>Dikarya</taxon>
        <taxon>Basidiomycota</taxon>
        <taxon>Agaricomycotina</taxon>
        <taxon>Agaricomycetes</taxon>
        <taxon>Gloeophyllales</taxon>
        <taxon>Gloeophyllaceae</taxon>
        <taxon>Neolentinus</taxon>
    </lineage>
</organism>
<feature type="domain" description="Protein kinase" evidence="14">
    <location>
        <begin position="228"/>
        <end position="547"/>
    </location>
</feature>
<feature type="binding site" evidence="12">
    <location>
        <position position="594"/>
    </location>
    <ligand>
        <name>ATP</name>
        <dbReference type="ChEBI" id="CHEBI:30616"/>
    </ligand>
</feature>
<dbReference type="InterPro" id="IPR016255">
    <property type="entry name" value="Gcn2"/>
</dbReference>
<dbReference type="GO" id="GO:0000077">
    <property type="term" value="P:DNA damage checkpoint signaling"/>
    <property type="evidence" value="ECO:0007669"/>
    <property type="project" value="InterPro"/>
</dbReference>
<protein>
    <recommendedName>
        <fullName evidence="1">non-specific serine/threonine protein kinase</fullName>
        <ecNumber evidence="1">2.7.11.1</ecNumber>
    </recommendedName>
</protein>
<dbReference type="Gene3D" id="3.30.200.20">
    <property type="entry name" value="Phosphorylase Kinase, domain 1"/>
    <property type="match status" value="1"/>
</dbReference>
<evidence type="ECO:0000256" key="12">
    <source>
        <dbReference type="PROSITE-ProRule" id="PRU10141"/>
    </source>
</evidence>
<dbReference type="InterPro" id="IPR036621">
    <property type="entry name" value="Anticodon-bd_dom_sf"/>
</dbReference>
<feature type="binding site" evidence="11">
    <location>
        <position position="593"/>
    </location>
    <ligand>
        <name>ATP</name>
        <dbReference type="ChEBI" id="CHEBI:30616"/>
    </ligand>
</feature>
<dbReference type="FunCoup" id="A0A165SPV3">
    <property type="interactions" value="618"/>
</dbReference>
<feature type="compositionally biased region" description="Polar residues" evidence="13">
    <location>
        <begin position="217"/>
        <end position="229"/>
    </location>
</feature>
<dbReference type="Gene3D" id="3.30.930.10">
    <property type="entry name" value="Bira Bifunctional Protein, Domain 2"/>
    <property type="match status" value="1"/>
</dbReference>
<dbReference type="GO" id="GO:0005524">
    <property type="term" value="F:ATP binding"/>
    <property type="evidence" value="ECO:0007669"/>
    <property type="project" value="UniProtKB-UniRule"/>
</dbReference>
<comment type="catalytic activity">
    <reaction evidence="8">
        <text>L-threonyl-[protein] + ATP = O-phospho-L-threonyl-[protein] + ADP + H(+)</text>
        <dbReference type="Rhea" id="RHEA:46608"/>
        <dbReference type="Rhea" id="RHEA-COMP:11060"/>
        <dbReference type="Rhea" id="RHEA-COMP:11605"/>
        <dbReference type="ChEBI" id="CHEBI:15378"/>
        <dbReference type="ChEBI" id="CHEBI:30013"/>
        <dbReference type="ChEBI" id="CHEBI:30616"/>
        <dbReference type="ChEBI" id="CHEBI:61977"/>
        <dbReference type="ChEBI" id="CHEBI:456216"/>
        <dbReference type="EC" id="2.7.11.1"/>
    </reaction>
</comment>
<dbReference type="PROSITE" id="PS00107">
    <property type="entry name" value="PROTEIN_KINASE_ATP"/>
    <property type="match status" value="1"/>
</dbReference>
<dbReference type="InterPro" id="IPR000719">
    <property type="entry name" value="Prot_kinase_dom"/>
</dbReference>
<evidence type="ECO:0000256" key="10">
    <source>
        <dbReference type="PIRSR" id="PIRSR000660-1"/>
    </source>
</evidence>
<reference evidence="16 17" key="1">
    <citation type="journal article" date="2016" name="Mol. Biol. Evol.">
        <title>Comparative Genomics of Early-Diverging Mushroom-Forming Fungi Provides Insights into the Origins of Lignocellulose Decay Capabilities.</title>
        <authorList>
            <person name="Nagy L.G."/>
            <person name="Riley R."/>
            <person name="Tritt A."/>
            <person name="Adam C."/>
            <person name="Daum C."/>
            <person name="Floudas D."/>
            <person name="Sun H."/>
            <person name="Yadav J.S."/>
            <person name="Pangilinan J."/>
            <person name="Larsson K.H."/>
            <person name="Matsuura K."/>
            <person name="Barry K."/>
            <person name="Labutti K."/>
            <person name="Kuo R."/>
            <person name="Ohm R.A."/>
            <person name="Bhattacharya S.S."/>
            <person name="Shirouzu T."/>
            <person name="Yoshinaga Y."/>
            <person name="Martin F.M."/>
            <person name="Grigoriev I.V."/>
            <person name="Hibbett D.S."/>
        </authorList>
    </citation>
    <scope>NUCLEOTIDE SEQUENCE [LARGE SCALE GENOMIC DNA]</scope>
    <source>
        <strain evidence="16 17">HHB14362 ss-1</strain>
    </source>
</reference>
<evidence type="ECO:0000256" key="9">
    <source>
        <dbReference type="ARBA" id="ARBA00048679"/>
    </source>
</evidence>
<evidence type="ECO:0000256" key="2">
    <source>
        <dbReference type="ARBA" id="ARBA00022527"/>
    </source>
</evidence>
<evidence type="ECO:0000256" key="4">
    <source>
        <dbReference type="ARBA" id="ARBA00022741"/>
    </source>
</evidence>
<comment type="catalytic activity">
    <reaction evidence="9">
        <text>L-seryl-[protein] + ATP = O-phospho-L-seryl-[protein] + ADP + H(+)</text>
        <dbReference type="Rhea" id="RHEA:17989"/>
        <dbReference type="Rhea" id="RHEA-COMP:9863"/>
        <dbReference type="Rhea" id="RHEA-COMP:11604"/>
        <dbReference type="ChEBI" id="CHEBI:15378"/>
        <dbReference type="ChEBI" id="CHEBI:29999"/>
        <dbReference type="ChEBI" id="CHEBI:30616"/>
        <dbReference type="ChEBI" id="CHEBI:83421"/>
        <dbReference type="ChEBI" id="CHEBI:456216"/>
        <dbReference type="EC" id="2.7.11.1"/>
    </reaction>
</comment>
<dbReference type="EC" id="2.7.11.1" evidence="1"/>
<name>A0A165SPV3_9AGAM</name>
<dbReference type="GO" id="GO:1990625">
    <property type="term" value="P:negative regulation of cytoplasmic translational initiation in response to stress"/>
    <property type="evidence" value="ECO:0007669"/>
    <property type="project" value="TreeGrafter"/>
</dbReference>
<evidence type="ECO:0000256" key="13">
    <source>
        <dbReference type="SAM" id="MobiDB-lite"/>
    </source>
</evidence>
<dbReference type="InterPro" id="IPR011009">
    <property type="entry name" value="Kinase-like_dom_sf"/>
</dbReference>
<comment type="similarity">
    <text evidence="7">Belongs to the protein kinase superfamily. Ser/Thr protein kinase family. GCN2 subfamily.</text>
</comment>
<dbReference type="PROSITE" id="PS50908">
    <property type="entry name" value="RWD"/>
    <property type="match status" value="1"/>
</dbReference>
<evidence type="ECO:0000256" key="8">
    <source>
        <dbReference type="ARBA" id="ARBA00047899"/>
    </source>
</evidence>
<dbReference type="SUPFAM" id="SSF54495">
    <property type="entry name" value="UBC-like"/>
    <property type="match status" value="1"/>
</dbReference>
<dbReference type="Pfam" id="PF00069">
    <property type="entry name" value="Pkinase"/>
    <property type="match status" value="3"/>
</dbReference>
<dbReference type="PROSITE" id="PS00108">
    <property type="entry name" value="PROTEIN_KINASE_ST"/>
    <property type="match status" value="1"/>
</dbReference>
<evidence type="ECO:0000313" key="17">
    <source>
        <dbReference type="Proteomes" id="UP000076761"/>
    </source>
</evidence>